<feature type="region of interest" description="Disordered" evidence="1">
    <location>
        <begin position="28"/>
        <end position="49"/>
    </location>
</feature>
<accession>A0A4C1ZAD6</accession>
<dbReference type="EMBL" id="BGZK01001626">
    <property type="protein sequence ID" value="GBP83575.1"/>
    <property type="molecule type" value="Genomic_DNA"/>
</dbReference>
<reference evidence="2 3" key="1">
    <citation type="journal article" date="2019" name="Commun. Biol.">
        <title>The bagworm genome reveals a unique fibroin gene that provides high tensile strength.</title>
        <authorList>
            <person name="Kono N."/>
            <person name="Nakamura H."/>
            <person name="Ohtoshi R."/>
            <person name="Tomita M."/>
            <person name="Numata K."/>
            <person name="Arakawa K."/>
        </authorList>
    </citation>
    <scope>NUCLEOTIDE SEQUENCE [LARGE SCALE GENOMIC DNA]</scope>
</reference>
<sequence>MDATKWKIQKCSVRLWRCDSERGSCTRAEGGVSAAPRPGGPAVPHAADRGQEHDEMFVVKRECNDEDSVTTSDPSMAVQDIADNMSKLVKKEADFLIKTENEEWEVLIKQELDIGPIVLQPPPAQCSLPPLSQVPLQCWLQMYLIDHPLHPRSTEAGPYWLRSRGDARLNVPPLIEDRGRENSGIAARLFTKPAGYAPEQRH</sequence>
<keyword evidence="3" id="KW-1185">Reference proteome</keyword>
<evidence type="ECO:0000313" key="3">
    <source>
        <dbReference type="Proteomes" id="UP000299102"/>
    </source>
</evidence>
<protein>
    <submittedName>
        <fullName evidence="2">Uncharacterized protein</fullName>
    </submittedName>
</protein>
<evidence type="ECO:0000256" key="1">
    <source>
        <dbReference type="SAM" id="MobiDB-lite"/>
    </source>
</evidence>
<dbReference type="Proteomes" id="UP000299102">
    <property type="component" value="Unassembled WGS sequence"/>
</dbReference>
<gene>
    <name evidence="2" type="ORF">EVAR_65663_1</name>
</gene>
<proteinExistence type="predicted"/>
<comment type="caution">
    <text evidence="2">The sequence shown here is derived from an EMBL/GenBank/DDBJ whole genome shotgun (WGS) entry which is preliminary data.</text>
</comment>
<evidence type="ECO:0000313" key="2">
    <source>
        <dbReference type="EMBL" id="GBP83575.1"/>
    </source>
</evidence>
<name>A0A4C1ZAD6_EUMVA</name>
<dbReference type="AlphaFoldDB" id="A0A4C1ZAD6"/>
<organism evidence="2 3">
    <name type="scientific">Eumeta variegata</name>
    <name type="common">Bagworm moth</name>
    <name type="synonym">Eumeta japonica</name>
    <dbReference type="NCBI Taxonomy" id="151549"/>
    <lineage>
        <taxon>Eukaryota</taxon>
        <taxon>Metazoa</taxon>
        <taxon>Ecdysozoa</taxon>
        <taxon>Arthropoda</taxon>
        <taxon>Hexapoda</taxon>
        <taxon>Insecta</taxon>
        <taxon>Pterygota</taxon>
        <taxon>Neoptera</taxon>
        <taxon>Endopterygota</taxon>
        <taxon>Lepidoptera</taxon>
        <taxon>Glossata</taxon>
        <taxon>Ditrysia</taxon>
        <taxon>Tineoidea</taxon>
        <taxon>Psychidae</taxon>
        <taxon>Oiketicinae</taxon>
        <taxon>Eumeta</taxon>
    </lineage>
</organism>